<dbReference type="PANTHER" id="PTHR43900">
    <property type="entry name" value="GLUTATHIONE S-TRANSFERASE RHO"/>
    <property type="match status" value="1"/>
</dbReference>
<gene>
    <name evidence="7" type="ORF">KC19_9G126600</name>
</gene>
<proteinExistence type="inferred from homology"/>
<evidence type="ECO:0000256" key="2">
    <source>
        <dbReference type="ARBA" id="ARBA00022679"/>
    </source>
</evidence>
<dbReference type="EC" id="2.5.1.18" evidence="1"/>
<dbReference type="GO" id="GO:0004364">
    <property type="term" value="F:glutathione transferase activity"/>
    <property type="evidence" value="ECO:0007669"/>
    <property type="project" value="UniProtKB-EC"/>
</dbReference>
<dbReference type="GO" id="GO:0005737">
    <property type="term" value="C:cytoplasm"/>
    <property type="evidence" value="ECO:0007669"/>
    <property type="project" value="TreeGrafter"/>
</dbReference>
<feature type="domain" description="GST N-terminal" evidence="5">
    <location>
        <begin position="1"/>
        <end position="91"/>
    </location>
</feature>
<dbReference type="Pfam" id="PF00043">
    <property type="entry name" value="GST_C"/>
    <property type="match status" value="1"/>
</dbReference>
<keyword evidence="8" id="KW-1185">Reference proteome</keyword>
<dbReference type="InterPro" id="IPR004046">
    <property type="entry name" value="GST_C"/>
</dbReference>
<organism evidence="7 8">
    <name type="scientific">Ceratodon purpureus</name>
    <name type="common">Fire moss</name>
    <name type="synonym">Dicranum purpureum</name>
    <dbReference type="NCBI Taxonomy" id="3225"/>
    <lineage>
        <taxon>Eukaryota</taxon>
        <taxon>Viridiplantae</taxon>
        <taxon>Streptophyta</taxon>
        <taxon>Embryophyta</taxon>
        <taxon>Bryophyta</taxon>
        <taxon>Bryophytina</taxon>
        <taxon>Bryopsida</taxon>
        <taxon>Dicranidae</taxon>
        <taxon>Pseudoditrichales</taxon>
        <taxon>Ditrichaceae</taxon>
        <taxon>Ceratodon</taxon>
    </lineage>
</organism>
<dbReference type="GO" id="GO:0006749">
    <property type="term" value="P:glutathione metabolic process"/>
    <property type="evidence" value="ECO:0007669"/>
    <property type="project" value="TreeGrafter"/>
</dbReference>
<evidence type="ECO:0000256" key="3">
    <source>
        <dbReference type="ARBA" id="ARBA00047960"/>
    </source>
</evidence>
<evidence type="ECO:0000259" key="6">
    <source>
        <dbReference type="PROSITE" id="PS50405"/>
    </source>
</evidence>
<dbReference type="PROSITE" id="PS50404">
    <property type="entry name" value="GST_NTER"/>
    <property type="match status" value="1"/>
</dbReference>
<dbReference type="SUPFAM" id="SSF47616">
    <property type="entry name" value="GST C-terminal domain-like"/>
    <property type="match status" value="1"/>
</dbReference>
<name>A0A8T0GRE0_CERPU</name>
<dbReference type="InterPro" id="IPR004045">
    <property type="entry name" value="Glutathione_S-Trfase_N"/>
</dbReference>
<dbReference type="Gene3D" id="1.20.1050.10">
    <property type="match status" value="1"/>
</dbReference>
<dbReference type="Pfam" id="PF02798">
    <property type="entry name" value="GST_N"/>
    <property type="match status" value="1"/>
</dbReference>
<dbReference type="EMBL" id="CM026430">
    <property type="protein sequence ID" value="KAG0562211.1"/>
    <property type="molecule type" value="Genomic_DNA"/>
</dbReference>
<evidence type="ECO:0000256" key="4">
    <source>
        <dbReference type="RuleBase" id="RU003494"/>
    </source>
</evidence>
<evidence type="ECO:0000313" key="7">
    <source>
        <dbReference type="EMBL" id="KAG0562211.1"/>
    </source>
</evidence>
<dbReference type="Proteomes" id="UP000822688">
    <property type="component" value="Chromosome 9"/>
</dbReference>
<dbReference type="SUPFAM" id="SSF52833">
    <property type="entry name" value="Thioredoxin-like"/>
    <property type="match status" value="1"/>
</dbReference>
<sequence>MTQIFQSRRLQEYCSCSLQSNRPLCRLNYFLWQVEDFDLTLVDLKAREHFSPEYLAMQPFHQVPVFESGDFRLYESRAIVRYIAEKYKDAGPNILGSTLEEKALVNQWVDVEAHQFNDFAFAPWSMEYYLSWMMKRPLNEALVAPLYEKLGYFLDVAEKHLSKTKYLAGNFFSMVDLNIAPSLLRVSVLQPELINDRKNVKQWYESITSRPAFKKMLEVDEGWRFPYGPFTNEEAQKLRTS</sequence>
<dbReference type="SFLD" id="SFLDG00358">
    <property type="entry name" value="Main_(cytGST)"/>
    <property type="match status" value="1"/>
</dbReference>
<dbReference type="SFLD" id="SFLDS00019">
    <property type="entry name" value="Glutathione_Transferase_(cytos"/>
    <property type="match status" value="1"/>
</dbReference>
<comment type="catalytic activity">
    <reaction evidence="3">
        <text>RX + glutathione = an S-substituted glutathione + a halide anion + H(+)</text>
        <dbReference type="Rhea" id="RHEA:16437"/>
        <dbReference type="ChEBI" id="CHEBI:15378"/>
        <dbReference type="ChEBI" id="CHEBI:16042"/>
        <dbReference type="ChEBI" id="CHEBI:17792"/>
        <dbReference type="ChEBI" id="CHEBI:57925"/>
        <dbReference type="ChEBI" id="CHEBI:90779"/>
        <dbReference type="EC" id="2.5.1.18"/>
    </reaction>
</comment>
<dbReference type="GO" id="GO:0043295">
    <property type="term" value="F:glutathione binding"/>
    <property type="evidence" value="ECO:0007669"/>
    <property type="project" value="TreeGrafter"/>
</dbReference>
<comment type="similarity">
    <text evidence="4">Belongs to the GST superfamily.</text>
</comment>
<reference evidence="7" key="1">
    <citation type="submission" date="2020-06" db="EMBL/GenBank/DDBJ databases">
        <title>WGS assembly of Ceratodon purpureus strain R40.</title>
        <authorList>
            <person name="Carey S.B."/>
            <person name="Jenkins J."/>
            <person name="Shu S."/>
            <person name="Lovell J.T."/>
            <person name="Sreedasyam A."/>
            <person name="Maumus F."/>
            <person name="Tiley G.P."/>
            <person name="Fernandez-Pozo N."/>
            <person name="Barry K."/>
            <person name="Chen C."/>
            <person name="Wang M."/>
            <person name="Lipzen A."/>
            <person name="Daum C."/>
            <person name="Saski C.A."/>
            <person name="Payton A.C."/>
            <person name="Mcbreen J.C."/>
            <person name="Conrad R.E."/>
            <person name="Kollar L.M."/>
            <person name="Olsson S."/>
            <person name="Huttunen S."/>
            <person name="Landis J.B."/>
            <person name="Wickett N.J."/>
            <person name="Johnson M.G."/>
            <person name="Rensing S.A."/>
            <person name="Grimwood J."/>
            <person name="Schmutz J."/>
            <person name="Mcdaniel S.F."/>
        </authorList>
    </citation>
    <scope>NUCLEOTIDE SEQUENCE</scope>
    <source>
        <strain evidence="7">R40</strain>
    </source>
</reference>
<comment type="caution">
    <text evidence="7">The sequence shown here is derived from an EMBL/GenBank/DDBJ whole genome shotgun (WGS) entry which is preliminary data.</text>
</comment>
<dbReference type="PANTHER" id="PTHR43900:SF3">
    <property type="entry name" value="GLUTATHIONE S-TRANSFERASE RHO"/>
    <property type="match status" value="1"/>
</dbReference>
<dbReference type="InterPro" id="IPR010987">
    <property type="entry name" value="Glutathione-S-Trfase_C-like"/>
</dbReference>
<dbReference type="InterPro" id="IPR040079">
    <property type="entry name" value="Glutathione_S-Trfase"/>
</dbReference>
<feature type="domain" description="GST C-terminal" evidence="6">
    <location>
        <begin position="98"/>
        <end position="230"/>
    </location>
</feature>
<dbReference type="AlphaFoldDB" id="A0A8T0GRE0"/>
<evidence type="ECO:0000256" key="1">
    <source>
        <dbReference type="ARBA" id="ARBA00012452"/>
    </source>
</evidence>
<protein>
    <recommendedName>
        <fullName evidence="1">glutathione transferase</fullName>
        <ecNumber evidence="1">2.5.1.18</ecNumber>
    </recommendedName>
</protein>
<dbReference type="Gene3D" id="3.40.30.10">
    <property type="entry name" value="Glutaredoxin"/>
    <property type="match status" value="1"/>
</dbReference>
<accession>A0A8T0GRE0</accession>
<keyword evidence="2" id="KW-0808">Transferase</keyword>
<dbReference type="InterPro" id="IPR036249">
    <property type="entry name" value="Thioredoxin-like_sf"/>
</dbReference>
<evidence type="ECO:0000313" key="8">
    <source>
        <dbReference type="Proteomes" id="UP000822688"/>
    </source>
</evidence>
<dbReference type="InterPro" id="IPR036282">
    <property type="entry name" value="Glutathione-S-Trfase_C_sf"/>
</dbReference>
<evidence type="ECO:0000259" key="5">
    <source>
        <dbReference type="PROSITE" id="PS50404"/>
    </source>
</evidence>
<dbReference type="PROSITE" id="PS50405">
    <property type="entry name" value="GST_CTER"/>
    <property type="match status" value="1"/>
</dbReference>